<evidence type="ECO:0000256" key="3">
    <source>
        <dbReference type="ARBA" id="ARBA00022833"/>
    </source>
</evidence>
<feature type="domain" description="FLYWCH-type" evidence="4">
    <location>
        <begin position="2"/>
        <end position="60"/>
    </location>
</feature>
<keyword evidence="3" id="KW-0862">Zinc</keyword>
<dbReference type="AlphaFoldDB" id="A0A9N8Q148"/>
<organism evidence="5 6">
    <name type="scientific">Chrysodeixis includens</name>
    <name type="common">Soybean looper</name>
    <name type="synonym">Pseudoplusia includens</name>
    <dbReference type="NCBI Taxonomy" id="689277"/>
    <lineage>
        <taxon>Eukaryota</taxon>
        <taxon>Metazoa</taxon>
        <taxon>Ecdysozoa</taxon>
        <taxon>Arthropoda</taxon>
        <taxon>Hexapoda</taxon>
        <taxon>Insecta</taxon>
        <taxon>Pterygota</taxon>
        <taxon>Neoptera</taxon>
        <taxon>Endopterygota</taxon>
        <taxon>Lepidoptera</taxon>
        <taxon>Glossata</taxon>
        <taxon>Ditrysia</taxon>
        <taxon>Noctuoidea</taxon>
        <taxon>Noctuidae</taxon>
        <taxon>Plusiinae</taxon>
        <taxon>Chrysodeixis</taxon>
    </lineage>
</organism>
<keyword evidence="6" id="KW-1185">Reference proteome</keyword>
<dbReference type="InterPro" id="IPR007588">
    <property type="entry name" value="Znf_FLYWCH"/>
</dbReference>
<dbReference type="EMBL" id="LR824015">
    <property type="protein sequence ID" value="CAD0200267.1"/>
    <property type="molecule type" value="Genomic_DNA"/>
</dbReference>
<dbReference type="Proteomes" id="UP001154114">
    <property type="component" value="Chromosome 12"/>
</dbReference>
<gene>
    <name evidence="5" type="ORF">CINC_LOCUS1954</name>
</gene>
<name>A0A9N8Q148_CHRIL</name>
<dbReference type="Pfam" id="PF04500">
    <property type="entry name" value="FLYWCH"/>
    <property type="match status" value="1"/>
</dbReference>
<dbReference type="GO" id="GO:0008270">
    <property type="term" value="F:zinc ion binding"/>
    <property type="evidence" value="ECO:0007669"/>
    <property type="project" value="UniProtKB-KW"/>
</dbReference>
<keyword evidence="2" id="KW-0863">Zinc-finger</keyword>
<dbReference type="Gene3D" id="2.20.25.240">
    <property type="match status" value="1"/>
</dbReference>
<keyword evidence="1" id="KW-0479">Metal-binding</keyword>
<protein>
    <recommendedName>
        <fullName evidence="4">FLYWCH-type domain-containing protein</fullName>
    </recommendedName>
</protein>
<evidence type="ECO:0000256" key="1">
    <source>
        <dbReference type="ARBA" id="ARBA00022723"/>
    </source>
</evidence>
<reference evidence="5" key="1">
    <citation type="submission" date="2021-12" db="EMBL/GenBank/DDBJ databases">
        <authorList>
            <person name="King R."/>
        </authorList>
    </citation>
    <scope>NUCLEOTIDE SEQUENCE</scope>
</reference>
<proteinExistence type="predicted"/>
<sequence>MVMSRRGKPLLSVQGYTFCKKNEYGYKVRWVCSTHRTKGCTAKVLTYNNEIIEIMNTHSH</sequence>
<evidence type="ECO:0000313" key="5">
    <source>
        <dbReference type="EMBL" id="CAD0200267.1"/>
    </source>
</evidence>
<dbReference type="OrthoDB" id="167578at2759"/>
<evidence type="ECO:0000259" key="4">
    <source>
        <dbReference type="Pfam" id="PF04500"/>
    </source>
</evidence>
<evidence type="ECO:0000313" key="6">
    <source>
        <dbReference type="Proteomes" id="UP001154114"/>
    </source>
</evidence>
<accession>A0A9N8Q148</accession>
<evidence type="ECO:0000256" key="2">
    <source>
        <dbReference type="ARBA" id="ARBA00022771"/>
    </source>
</evidence>